<evidence type="ECO:0000256" key="1">
    <source>
        <dbReference type="ARBA" id="ARBA00022741"/>
    </source>
</evidence>
<dbReference type="InterPro" id="IPR027417">
    <property type="entry name" value="P-loop_NTPase"/>
</dbReference>
<dbReference type="Gene3D" id="3.30.870.10">
    <property type="entry name" value="Endonuclease Chain A"/>
    <property type="match status" value="1"/>
</dbReference>
<dbReference type="RefSeq" id="WP_148391539.1">
    <property type="nucleotide sequence ID" value="NZ_JBBMFP010000009.1"/>
</dbReference>
<evidence type="ECO:0000259" key="5">
    <source>
        <dbReference type="PROSITE" id="PS51192"/>
    </source>
</evidence>
<keyword evidence="7" id="KW-1185">Reference proteome</keyword>
<dbReference type="CDD" id="cd17926">
    <property type="entry name" value="DEXHc_RE"/>
    <property type="match status" value="1"/>
</dbReference>
<dbReference type="EMBL" id="JBBMFP010000009">
    <property type="protein sequence ID" value="MEQ2431663.1"/>
    <property type="molecule type" value="Genomic_DNA"/>
</dbReference>
<dbReference type="Proteomes" id="UP001457898">
    <property type="component" value="Unassembled WGS sequence"/>
</dbReference>
<name>A0ABV1DMP7_9FIRM</name>
<evidence type="ECO:0000256" key="3">
    <source>
        <dbReference type="ARBA" id="ARBA00022806"/>
    </source>
</evidence>
<keyword evidence="1" id="KW-0547">Nucleotide-binding</keyword>
<dbReference type="InterPro" id="IPR001650">
    <property type="entry name" value="Helicase_C-like"/>
</dbReference>
<dbReference type="Pfam" id="PF13091">
    <property type="entry name" value="PLDc_2"/>
    <property type="match status" value="1"/>
</dbReference>
<dbReference type="Pfam" id="PF04851">
    <property type="entry name" value="ResIII"/>
    <property type="match status" value="1"/>
</dbReference>
<keyword evidence="4" id="KW-0067">ATP-binding</keyword>
<sequence length="692" mass="78756">MALSELNLKKLYQTKKVDIVEVMMAPALKESIHYDLGSGYFSLGSLAELASGLVPYIKHGGNVRVVTSVELSEEDARIFHNGLQLQESDVIAKIKEKVNDSVTDENALLQLDVITNLIAAGRIELKVAYMPDGLYHEKIGFFSDAEGNSIYFSGSSNATVSGIRKNWENITVLASWWGDDELIAEQQEYYEDLWADNVDELKVISFPEAEKEDLLHKYKISPDFDTAAQKMLNGNRRGRKKKELYDYQKIAVSQFLDNDGRHFFEMATGTGKTFTAVKAIIKLAEKNENLSVVVLVPQIDLQTQWEKAFSDENISPLFLGGYANGTETEYNLSTFLINAFNDEEINVVVSTYDTFFSKAYKRIAKMTSARLIVVDEAHNLSPKQISYLPKGFKYRLGLSATPERYNPNETDKIIDYFTGHKIETYKYTIEEAINAGYLSEYLYYPVFVHLSDEDFESYKNYTKQVMYALNEEPRDQKKITDILTKRSSVVKKCNNKLLKLRDMVNGRCHQLFDFKNSVVYCGHGKDYETDDSIIDSVTRILAVDGKYTVSQFTSKTINRAQVLDEFENENYGTLVAIKCFDEGVDVPKLDKIYIMASDALKRQTIQRRGRVLRTCAEAGKKVAYIYDFVALPPESVFEGLGVRNLVINEFKRAFEYARLARNKSDNSIILSEKMNAYGVAEEELEDEFETES</sequence>
<dbReference type="Gene3D" id="3.40.50.300">
    <property type="entry name" value="P-loop containing nucleotide triphosphate hydrolases"/>
    <property type="match status" value="2"/>
</dbReference>
<evidence type="ECO:0000313" key="7">
    <source>
        <dbReference type="Proteomes" id="UP001457898"/>
    </source>
</evidence>
<evidence type="ECO:0000256" key="2">
    <source>
        <dbReference type="ARBA" id="ARBA00022801"/>
    </source>
</evidence>
<dbReference type="SMART" id="SM00487">
    <property type="entry name" value="DEXDc"/>
    <property type="match status" value="1"/>
</dbReference>
<feature type="domain" description="Helicase ATP-binding" evidence="5">
    <location>
        <begin position="253"/>
        <end position="420"/>
    </location>
</feature>
<gene>
    <name evidence="6" type="ORF">WMO65_11665</name>
</gene>
<keyword evidence="3 6" id="KW-0347">Helicase</keyword>
<dbReference type="SUPFAM" id="SSF52540">
    <property type="entry name" value="P-loop containing nucleoside triphosphate hydrolases"/>
    <property type="match status" value="2"/>
</dbReference>
<dbReference type="InterPro" id="IPR006935">
    <property type="entry name" value="Helicase/UvrB_N"/>
</dbReference>
<dbReference type="PROSITE" id="PS51192">
    <property type="entry name" value="HELICASE_ATP_BIND_1"/>
    <property type="match status" value="1"/>
</dbReference>
<dbReference type="SMART" id="SM00490">
    <property type="entry name" value="HELICc"/>
    <property type="match status" value="1"/>
</dbReference>
<keyword evidence="2" id="KW-0378">Hydrolase</keyword>
<organism evidence="6 7">
    <name type="scientific">Blautia caccae</name>
    <dbReference type="NCBI Taxonomy" id="3133175"/>
    <lineage>
        <taxon>Bacteria</taxon>
        <taxon>Bacillati</taxon>
        <taxon>Bacillota</taxon>
        <taxon>Clostridia</taxon>
        <taxon>Lachnospirales</taxon>
        <taxon>Lachnospiraceae</taxon>
        <taxon>Blautia</taxon>
    </lineage>
</organism>
<evidence type="ECO:0000313" key="6">
    <source>
        <dbReference type="EMBL" id="MEQ2431663.1"/>
    </source>
</evidence>
<protein>
    <submittedName>
        <fullName evidence="6">DEAD/DEAH box helicase family protein</fullName>
    </submittedName>
</protein>
<proteinExistence type="predicted"/>
<comment type="caution">
    <text evidence="6">The sequence shown here is derived from an EMBL/GenBank/DDBJ whole genome shotgun (WGS) entry which is preliminary data.</text>
</comment>
<dbReference type="InterPro" id="IPR025202">
    <property type="entry name" value="PLD-like_dom"/>
</dbReference>
<dbReference type="InterPro" id="IPR014001">
    <property type="entry name" value="Helicase_ATP-bd"/>
</dbReference>
<dbReference type="PANTHER" id="PTHR11274">
    <property type="entry name" value="RAD25/XP-B DNA REPAIR HELICASE"/>
    <property type="match status" value="1"/>
</dbReference>
<dbReference type="InterPro" id="IPR050615">
    <property type="entry name" value="ATP-dep_DNA_Helicase"/>
</dbReference>
<accession>A0ABV1DMP7</accession>
<evidence type="ECO:0000256" key="4">
    <source>
        <dbReference type="ARBA" id="ARBA00022840"/>
    </source>
</evidence>
<dbReference type="Pfam" id="PF00271">
    <property type="entry name" value="Helicase_C"/>
    <property type="match status" value="1"/>
</dbReference>
<reference evidence="6 7" key="1">
    <citation type="submission" date="2024-03" db="EMBL/GenBank/DDBJ databases">
        <title>Human intestinal bacterial collection.</title>
        <authorList>
            <person name="Pauvert C."/>
            <person name="Hitch T.C.A."/>
            <person name="Clavel T."/>
        </authorList>
    </citation>
    <scope>NUCLEOTIDE SEQUENCE [LARGE SCALE GENOMIC DNA]</scope>
    <source>
        <strain evidence="6 7">CLA-SR-H028</strain>
    </source>
</reference>
<dbReference type="GO" id="GO:0004386">
    <property type="term" value="F:helicase activity"/>
    <property type="evidence" value="ECO:0007669"/>
    <property type="project" value="UniProtKB-KW"/>
</dbReference>
<dbReference type="PANTHER" id="PTHR11274:SF0">
    <property type="entry name" value="GENERAL TRANSCRIPTION AND DNA REPAIR FACTOR IIH HELICASE SUBUNIT XPB"/>
    <property type="match status" value="1"/>
</dbReference>